<proteinExistence type="predicted"/>
<dbReference type="AlphaFoldDB" id="A0A5J4U0H6"/>
<reference evidence="1 2" key="1">
    <citation type="submission" date="2019-03" db="EMBL/GenBank/DDBJ databases">
        <title>Single cell metagenomics reveals metabolic interactions within the superorganism composed of flagellate Streblomastix strix and complex community of Bacteroidetes bacteria on its surface.</title>
        <authorList>
            <person name="Treitli S.C."/>
            <person name="Kolisko M."/>
            <person name="Husnik F."/>
            <person name="Keeling P."/>
            <person name="Hampl V."/>
        </authorList>
    </citation>
    <scope>NUCLEOTIDE SEQUENCE [LARGE SCALE GENOMIC DNA]</scope>
    <source>
        <strain evidence="1">ST1C</strain>
    </source>
</reference>
<protein>
    <submittedName>
        <fullName evidence="1">Uncharacterized protein</fullName>
    </submittedName>
</protein>
<comment type="caution">
    <text evidence="1">The sequence shown here is derived from an EMBL/GenBank/DDBJ whole genome shotgun (WGS) entry which is preliminary data.</text>
</comment>
<evidence type="ECO:0000313" key="2">
    <source>
        <dbReference type="Proteomes" id="UP000324800"/>
    </source>
</evidence>
<evidence type="ECO:0000313" key="1">
    <source>
        <dbReference type="EMBL" id="KAA6363944.1"/>
    </source>
</evidence>
<sequence length="245" mass="28995">MHKATFTGFGYTKAGLQTVDFNGIRLKKTDYFFLHFAGIGLRNYGVVIFNNNEKPFYTVVKICKPKHFSEYQYAEINYIEDCRTKNFFSNEKISISDFLEDSKIDWSGNGWTTLLHDRLCNLLCINNPQKWLIERTNKRMSQMTNGCTILEYKDGKLLKTYEMPKTSYVKDLELFHKTYGLTFSWEYVEYTAWNIVSAWYYLYSSELSKDKFYTVDKIDTDGFYVQCINATNETVLYRIDREDSQ</sequence>
<dbReference type="EMBL" id="SNRW01022266">
    <property type="protein sequence ID" value="KAA6363944.1"/>
    <property type="molecule type" value="Genomic_DNA"/>
</dbReference>
<name>A0A5J4U0H6_9EUKA</name>
<accession>A0A5J4U0H6</accession>
<dbReference type="Proteomes" id="UP000324800">
    <property type="component" value="Unassembled WGS sequence"/>
</dbReference>
<feature type="non-terminal residue" evidence="1">
    <location>
        <position position="245"/>
    </location>
</feature>
<gene>
    <name evidence="1" type="ORF">EZS28_040529</name>
</gene>
<organism evidence="1 2">
    <name type="scientific">Streblomastix strix</name>
    <dbReference type="NCBI Taxonomy" id="222440"/>
    <lineage>
        <taxon>Eukaryota</taxon>
        <taxon>Metamonada</taxon>
        <taxon>Preaxostyla</taxon>
        <taxon>Oxymonadida</taxon>
        <taxon>Streblomastigidae</taxon>
        <taxon>Streblomastix</taxon>
    </lineage>
</organism>